<keyword evidence="4" id="KW-0249">Electron transport</keyword>
<dbReference type="Proteomes" id="UP000824044">
    <property type="component" value="Unassembled WGS sequence"/>
</dbReference>
<evidence type="ECO:0000256" key="1">
    <source>
        <dbReference type="ARBA" id="ARBA00022448"/>
    </source>
</evidence>
<evidence type="ECO:0000259" key="9">
    <source>
        <dbReference type="PROSITE" id="PS51379"/>
    </source>
</evidence>
<dbReference type="SUPFAM" id="SSF54862">
    <property type="entry name" value="4Fe-4S ferredoxins"/>
    <property type="match status" value="1"/>
</dbReference>
<dbReference type="InterPro" id="IPR013766">
    <property type="entry name" value="Thioredoxin_domain"/>
</dbReference>
<dbReference type="PROSITE" id="PS51379">
    <property type="entry name" value="4FE4S_FER_2"/>
    <property type="match status" value="2"/>
</dbReference>
<dbReference type="PROSITE" id="PS00198">
    <property type="entry name" value="4FE4S_FER_1"/>
    <property type="match status" value="1"/>
</dbReference>
<evidence type="ECO:0000313" key="10">
    <source>
        <dbReference type="EMBL" id="HIZ24318.1"/>
    </source>
</evidence>
<dbReference type="CDD" id="cd02966">
    <property type="entry name" value="TlpA_like_family"/>
    <property type="match status" value="1"/>
</dbReference>
<evidence type="ECO:0000313" key="11">
    <source>
        <dbReference type="Proteomes" id="UP000824044"/>
    </source>
</evidence>
<evidence type="ECO:0000256" key="4">
    <source>
        <dbReference type="ARBA" id="ARBA00022982"/>
    </source>
</evidence>
<dbReference type="InterPro" id="IPR013740">
    <property type="entry name" value="Redoxin"/>
</dbReference>
<evidence type="ECO:0000256" key="7">
    <source>
        <dbReference type="SAM" id="Phobius"/>
    </source>
</evidence>
<keyword evidence="3" id="KW-0479">Metal-binding</keyword>
<keyword evidence="7" id="KW-0472">Membrane</keyword>
<feature type="transmembrane region" description="Helical" evidence="7">
    <location>
        <begin position="140"/>
        <end position="161"/>
    </location>
</feature>
<sequence length="573" mass="61787">MKTVFRKIGGFFKSIGRWFKNHAPTKRRLIQLYAALLTNANIKGFISGTIYTGSSKVMCVPGLNCYSCPGAIGACPLGALQNALANSGTRAPVYVLGILALFGIILGRTICGFLCPTGLLQDFAYKIRTPKLKKSKVTRLLSYLKYILLVVLVIAVPLAFVGQDRLIPAFCKFVCPAGTFGGAISLLFHPDNADLYGMLGPMFTWKFALFCAIAVACVFIYRAFCRFICPLGAIYGFFNKIALLGIKLDKEKCTDCGLCVAHCKMDIKRVGDHECINCGECIAVCPTKAIRWKGSKLFVRANEVEAPATDKAPLAQMVRPAAVESVAATSPAAPVAETTVMNAAVATTDTERTEAQPITIAHGESAAAAAKPPFRIGSKGQHVLKAVVYTLAALVLAGALLYYNFFDVEAASAPAVGTEVGDLCPDFTVQVYDNATGELTEQTYSPETSRGKVTVINFWGTWCDPCKAELPYFDQVASEDPDIVIVTVHSILDAPTAPEYISTNYPNSNMLFTQDSMQTVDGAEYDVFTLLGGRNSYPRTLILDSEGVITFAFTGSIHYEELVAEIANAKANI</sequence>
<gene>
    <name evidence="10" type="ORF">H9812_02435</name>
</gene>
<dbReference type="EMBL" id="DXBS01000052">
    <property type="protein sequence ID" value="HIZ24318.1"/>
    <property type="molecule type" value="Genomic_DNA"/>
</dbReference>
<keyword evidence="5" id="KW-0408">Iron</keyword>
<dbReference type="PANTHER" id="PTHR30176">
    <property type="entry name" value="FERREDOXIN-TYPE PROTEIN NAPH"/>
    <property type="match status" value="1"/>
</dbReference>
<keyword evidence="6" id="KW-0411">Iron-sulfur</keyword>
<keyword evidence="1" id="KW-0813">Transport</keyword>
<dbReference type="Pfam" id="PF00037">
    <property type="entry name" value="Fer4"/>
    <property type="match status" value="1"/>
</dbReference>
<dbReference type="InterPro" id="IPR017896">
    <property type="entry name" value="4Fe4S_Fe-S-bd"/>
</dbReference>
<dbReference type="Gene3D" id="3.30.70.20">
    <property type="match status" value="2"/>
</dbReference>
<proteinExistence type="predicted"/>
<dbReference type="PANTHER" id="PTHR30176:SF3">
    <property type="entry name" value="FERREDOXIN-TYPE PROTEIN NAPH"/>
    <property type="match status" value="1"/>
</dbReference>
<feature type="transmembrane region" description="Helical" evidence="7">
    <location>
        <begin position="202"/>
        <end position="221"/>
    </location>
</feature>
<dbReference type="Pfam" id="PF12801">
    <property type="entry name" value="Fer4_5"/>
    <property type="match status" value="3"/>
</dbReference>
<dbReference type="GO" id="GO:0051539">
    <property type="term" value="F:4 iron, 4 sulfur cluster binding"/>
    <property type="evidence" value="ECO:0007669"/>
    <property type="project" value="UniProtKB-KW"/>
</dbReference>
<dbReference type="GO" id="GO:0005886">
    <property type="term" value="C:plasma membrane"/>
    <property type="evidence" value="ECO:0007669"/>
    <property type="project" value="TreeGrafter"/>
</dbReference>
<dbReference type="InterPro" id="IPR051684">
    <property type="entry name" value="Electron_Trans/Redox"/>
</dbReference>
<protein>
    <submittedName>
        <fullName evidence="10">4Fe-4S binding protein</fullName>
    </submittedName>
</protein>
<feature type="domain" description="Thioredoxin" evidence="8">
    <location>
        <begin position="418"/>
        <end position="571"/>
    </location>
</feature>
<feature type="domain" description="4Fe-4S ferredoxin-type" evidence="9">
    <location>
        <begin position="244"/>
        <end position="263"/>
    </location>
</feature>
<evidence type="ECO:0000256" key="6">
    <source>
        <dbReference type="ARBA" id="ARBA00023014"/>
    </source>
</evidence>
<feature type="domain" description="4Fe-4S ferredoxin-type" evidence="9">
    <location>
        <begin position="266"/>
        <end position="295"/>
    </location>
</feature>
<dbReference type="InterPro" id="IPR036249">
    <property type="entry name" value="Thioredoxin-like_sf"/>
</dbReference>
<keyword evidence="2" id="KW-0004">4Fe-4S</keyword>
<reference evidence="10" key="1">
    <citation type="journal article" date="2021" name="PeerJ">
        <title>Extensive microbial diversity within the chicken gut microbiome revealed by metagenomics and culture.</title>
        <authorList>
            <person name="Gilroy R."/>
            <person name="Ravi A."/>
            <person name="Getino M."/>
            <person name="Pursley I."/>
            <person name="Horton D.L."/>
            <person name="Alikhan N.F."/>
            <person name="Baker D."/>
            <person name="Gharbi K."/>
            <person name="Hall N."/>
            <person name="Watson M."/>
            <person name="Adriaenssens E.M."/>
            <person name="Foster-Nyarko E."/>
            <person name="Jarju S."/>
            <person name="Secka A."/>
            <person name="Antonio M."/>
            <person name="Oren A."/>
            <person name="Chaudhuri R.R."/>
            <person name="La Ragione R."/>
            <person name="Hildebrand F."/>
            <person name="Pallen M.J."/>
        </authorList>
    </citation>
    <scope>NUCLEOTIDE SEQUENCE</scope>
    <source>
        <strain evidence="10">CHK33-5263</strain>
    </source>
</reference>
<reference evidence="10" key="2">
    <citation type="submission" date="2021-04" db="EMBL/GenBank/DDBJ databases">
        <authorList>
            <person name="Gilroy R."/>
        </authorList>
    </citation>
    <scope>NUCLEOTIDE SEQUENCE</scope>
    <source>
        <strain evidence="10">CHK33-5263</strain>
    </source>
</reference>
<dbReference type="GO" id="GO:0046872">
    <property type="term" value="F:metal ion binding"/>
    <property type="evidence" value="ECO:0007669"/>
    <property type="project" value="UniProtKB-KW"/>
</dbReference>
<evidence type="ECO:0000259" key="8">
    <source>
        <dbReference type="PROSITE" id="PS51352"/>
    </source>
</evidence>
<evidence type="ECO:0000256" key="5">
    <source>
        <dbReference type="ARBA" id="ARBA00023004"/>
    </source>
</evidence>
<feature type="transmembrane region" description="Helical" evidence="7">
    <location>
        <begin position="173"/>
        <end position="190"/>
    </location>
</feature>
<dbReference type="PROSITE" id="PS51352">
    <property type="entry name" value="THIOREDOXIN_2"/>
    <property type="match status" value="1"/>
</dbReference>
<organism evidence="10 11">
    <name type="scientific">Candidatus Gallimonas intestinigallinarum</name>
    <dbReference type="NCBI Taxonomy" id="2838604"/>
    <lineage>
        <taxon>Bacteria</taxon>
        <taxon>Bacillati</taxon>
        <taxon>Bacillota</taxon>
        <taxon>Clostridia</taxon>
        <taxon>Candidatus Gallimonas</taxon>
    </lineage>
</organism>
<feature type="transmembrane region" description="Helical" evidence="7">
    <location>
        <begin position="383"/>
        <end position="403"/>
    </location>
</feature>
<dbReference type="InterPro" id="IPR017900">
    <property type="entry name" value="4Fe4S_Fe_S_CS"/>
</dbReference>
<evidence type="ECO:0000256" key="3">
    <source>
        <dbReference type="ARBA" id="ARBA00022723"/>
    </source>
</evidence>
<dbReference type="GO" id="GO:0016491">
    <property type="term" value="F:oxidoreductase activity"/>
    <property type="evidence" value="ECO:0007669"/>
    <property type="project" value="InterPro"/>
</dbReference>
<accession>A0A9D2DWJ2</accession>
<dbReference type="SUPFAM" id="SSF52833">
    <property type="entry name" value="Thioredoxin-like"/>
    <property type="match status" value="1"/>
</dbReference>
<dbReference type="Pfam" id="PF08534">
    <property type="entry name" value="Redoxin"/>
    <property type="match status" value="1"/>
</dbReference>
<feature type="transmembrane region" description="Helical" evidence="7">
    <location>
        <begin position="93"/>
        <end position="120"/>
    </location>
</feature>
<dbReference type="AlphaFoldDB" id="A0A9D2DWJ2"/>
<keyword evidence="7" id="KW-1133">Transmembrane helix</keyword>
<keyword evidence="7" id="KW-0812">Transmembrane</keyword>
<dbReference type="Gene3D" id="3.40.30.10">
    <property type="entry name" value="Glutaredoxin"/>
    <property type="match status" value="1"/>
</dbReference>
<comment type="caution">
    <text evidence="10">The sequence shown here is derived from an EMBL/GenBank/DDBJ whole genome shotgun (WGS) entry which is preliminary data.</text>
</comment>
<evidence type="ECO:0000256" key="2">
    <source>
        <dbReference type="ARBA" id="ARBA00022485"/>
    </source>
</evidence>
<name>A0A9D2DWJ2_9FIRM</name>